<keyword evidence="2" id="KW-1133">Transmembrane helix</keyword>
<gene>
    <name evidence="3" type="ORF">E1B28_001154</name>
</gene>
<organism evidence="3 4">
    <name type="scientific">Marasmius oreades</name>
    <name type="common">fairy-ring Marasmius</name>
    <dbReference type="NCBI Taxonomy" id="181124"/>
    <lineage>
        <taxon>Eukaryota</taxon>
        <taxon>Fungi</taxon>
        <taxon>Dikarya</taxon>
        <taxon>Basidiomycota</taxon>
        <taxon>Agaricomycotina</taxon>
        <taxon>Agaricomycetes</taxon>
        <taxon>Agaricomycetidae</taxon>
        <taxon>Agaricales</taxon>
        <taxon>Marasmiineae</taxon>
        <taxon>Marasmiaceae</taxon>
        <taxon>Marasmius</taxon>
    </lineage>
</organism>
<keyword evidence="2" id="KW-0812">Transmembrane</keyword>
<evidence type="ECO:0000313" key="3">
    <source>
        <dbReference type="EMBL" id="KAG7099296.1"/>
    </source>
</evidence>
<dbReference type="RefSeq" id="XP_043015766.1">
    <property type="nucleotide sequence ID" value="XM_043147061.1"/>
</dbReference>
<dbReference type="OrthoDB" id="2552042at2759"/>
<name>A0A9P8AEW1_9AGAR</name>
<dbReference type="AlphaFoldDB" id="A0A9P8AEW1"/>
<evidence type="ECO:0000256" key="2">
    <source>
        <dbReference type="SAM" id="Phobius"/>
    </source>
</evidence>
<evidence type="ECO:0000313" key="4">
    <source>
        <dbReference type="Proteomes" id="UP001049176"/>
    </source>
</evidence>
<evidence type="ECO:0000256" key="1">
    <source>
        <dbReference type="SAM" id="MobiDB-lite"/>
    </source>
</evidence>
<dbReference type="Proteomes" id="UP001049176">
    <property type="component" value="Chromosome 1"/>
</dbReference>
<reference evidence="3" key="1">
    <citation type="journal article" date="2021" name="Genome Biol. Evol.">
        <title>The assembled and annotated genome of the fairy-ring fungus Marasmius oreades.</title>
        <authorList>
            <person name="Hiltunen M."/>
            <person name="Ament-Velasquez S.L."/>
            <person name="Johannesson H."/>
        </authorList>
    </citation>
    <scope>NUCLEOTIDE SEQUENCE</scope>
    <source>
        <strain evidence="3">03SP1</strain>
    </source>
</reference>
<comment type="caution">
    <text evidence="3">The sequence shown here is derived from an EMBL/GenBank/DDBJ whole genome shotgun (WGS) entry which is preliminary data.</text>
</comment>
<feature type="transmembrane region" description="Helical" evidence="2">
    <location>
        <begin position="85"/>
        <end position="105"/>
    </location>
</feature>
<dbReference type="EMBL" id="CM032181">
    <property type="protein sequence ID" value="KAG7099296.1"/>
    <property type="molecule type" value="Genomic_DNA"/>
</dbReference>
<protein>
    <submittedName>
        <fullName evidence="3">Uncharacterized protein</fullName>
    </submittedName>
</protein>
<keyword evidence="2" id="KW-0472">Membrane</keyword>
<sequence>MKPREYCCCAIPVINAGIYATMIEQFLAGILVGILSISTPHIVGSAMPSFAALVLAIVCFVMAGLQVLAVIGVAREKPTLFRRYLTLHSIAMFGAFAVAAAWIIISATKHSTAKSRCLSDFFSNPDTESQGDTLCEIFSWVSVGVMGGLWAVLAIMHVYLYVVLVTYSSEQQKDHIRYNALNDSTNENIPMNDRNDWDTRPSQEYMEGEYAHGRQGSAASVADIINQPTHNPEDGFSKTYSRPYPPERQVSSGSAFHPPTIAYTQDPGPTPKFNDAYYIGNPTAGVGRPAQAQPHPAEGSFGRKTPRYDPRYQYSY</sequence>
<proteinExistence type="predicted"/>
<feature type="transmembrane region" description="Helical" evidence="2">
    <location>
        <begin position="12"/>
        <end position="38"/>
    </location>
</feature>
<feature type="transmembrane region" description="Helical" evidence="2">
    <location>
        <begin position="148"/>
        <end position="167"/>
    </location>
</feature>
<keyword evidence="4" id="KW-1185">Reference proteome</keyword>
<dbReference type="GeneID" id="66070230"/>
<dbReference type="KEGG" id="more:E1B28_001154"/>
<accession>A0A9P8AEW1</accession>
<feature type="transmembrane region" description="Helical" evidence="2">
    <location>
        <begin position="50"/>
        <end position="73"/>
    </location>
</feature>
<feature type="region of interest" description="Disordered" evidence="1">
    <location>
        <begin position="272"/>
        <end position="316"/>
    </location>
</feature>